<comment type="catalytic activity">
    <reaction evidence="11 12">
        <text>ATP + H2O = ADP + phosphate + H(+)</text>
        <dbReference type="Rhea" id="RHEA:13065"/>
        <dbReference type="ChEBI" id="CHEBI:15377"/>
        <dbReference type="ChEBI" id="CHEBI:15378"/>
        <dbReference type="ChEBI" id="CHEBI:30616"/>
        <dbReference type="ChEBI" id="CHEBI:43474"/>
        <dbReference type="ChEBI" id="CHEBI:456216"/>
        <dbReference type="EC" id="5.6.2.4"/>
    </reaction>
</comment>
<dbReference type="Gene3D" id="3.40.50.300">
    <property type="entry name" value="P-loop containing nucleotide triphosphate hydrolases"/>
    <property type="match status" value="2"/>
</dbReference>
<dbReference type="CDD" id="cd17929">
    <property type="entry name" value="DEXHc_priA"/>
    <property type="match status" value="1"/>
</dbReference>
<dbReference type="InterPro" id="IPR041236">
    <property type="entry name" value="PriA_C"/>
</dbReference>
<evidence type="ECO:0000259" key="13">
    <source>
        <dbReference type="PROSITE" id="PS51192"/>
    </source>
</evidence>
<evidence type="ECO:0000256" key="1">
    <source>
        <dbReference type="ARBA" id="ARBA00022515"/>
    </source>
</evidence>
<dbReference type="InterPro" id="IPR027417">
    <property type="entry name" value="P-loop_NTPase"/>
</dbReference>
<dbReference type="InterPro" id="IPR040498">
    <property type="entry name" value="PriA_CRR"/>
</dbReference>
<accession>A0A943I2D9</accession>
<feature type="binding site" evidence="12">
    <location>
        <position position="481"/>
    </location>
    <ligand>
        <name>Zn(2+)</name>
        <dbReference type="ChEBI" id="CHEBI:29105"/>
        <label>2</label>
    </ligand>
</feature>
<keyword evidence="10 12" id="KW-0413">Isomerase</keyword>
<feature type="binding site" evidence="12">
    <location>
        <position position="463"/>
    </location>
    <ligand>
        <name>Zn(2+)</name>
        <dbReference type="ChEBI" id="CHEBI:29105"/>
        <label>2</label>
    </ligand>
</feature>
<evidence type="ECO:0000256" key="4">
    <source>
        <dbReference type="ARBA" id="ARBA00022741"/>
    </source>
</evidence>
<dbReference type="EMBL" id="JAGZCC010000004">
    <property type="protein sequence ID" value="MBS5587393.1"/>
    <property type="molecule type" value="Genomic_DNA"/>
</dbReference>
<keyword evidence="3 12" id="KW-0479">Metal-binding</keyword>
<dbReference type="GO" id="GO:1990077">
    <property type="term" value="C:primosome complex"/>
    <property type="evidence" value="ECO:0007669"/>
    <property type="project" value="UniProtKB-UniRule"/>
</dbReference>
<evidence type="ECO:0000256" key="10">
    <source>
        <dbReference type="ARBA" id="ARBA00023235"/>
    </source>
</evidence>
<comment type="function">
    <text evidence="12">Initiates the restart of stalled replication forks, which reloads the replicative helicase on sites other than the origin of replication. Recognizes and binds to abandoned replication forks and remodels them to uncover a helicase loading site. Promotes assembly of the primosome at these replication forks.</text>
</comment>
<dbReference type="GO" id="GO:0016787">
    <property type="term" value="F:hydrolase activity"/>
    <property type="evidence" value="ECO:0007669"/>
    <property type="project" value="UniProtKB-KW"/>
</dbReference>
<dbReference type="FunFam" id="3.40.50.300:FF:000489">
    <property type="entry name" value="Primosome assembly protein PriA"/>
    <property type="match status" value="1"/>
</dbReference>
<dbReference type="SMART" id="SM00487">
    <property type="entry name" value="DEXDc"/>
    <property type="match status" value="1"/>
</dbReference>
<evidence type="ECO:0000313" key="16">
    <source>
        <dbReference type="Proteomes" id="UP000751224"/>
    </source>
</evidence>
<dbReference type="Pfam" id="PF00270">
    <property type="entry name" value="DEAD"/>
    <property type="match status" value="1"/>
</dbReference>
<dbReference type="InterPro" id="IPR041222">
    <property type="entry name" value="PriA_3primeBD"/>
</dbReference>
<keyword evidence="9 12" id="KW-0238">DNA-binding</keyword>
<evidence type="ECO:0000256" key="12">
    <source>
        <dbReference type="HAMAP-Rule" id="MF_00983"/>
    </source>
</evidence>
<dbReference type="GO" id="GO:0008270">
    <property type="term" value="F:zinc ion binding"/>
    <property type="evidence" value="ECO:0007669"/>
    <property type="project" value="UniProtKB-UniRule"/>
</dbReference>
<dbReference type="Pfam" id="PF00271">
    <property type="entry name" value="Helicase_C"/>
    <property type="match status" value="1"/>
</dbReference>
<dbReference type="Proteomes" id="UP000751224">
    <property type="component" value="Unassembled WGS sequence"/>
</dbReference>
<dbReference type="InterPro" id="IPR001650">
    <property type="entry name" value="Helicase_C-like"/>
</dbReference>
<protein>
    <recommendedName>
        <fullName evidence="12">Replication restart protein PriA</fullName>
    </recommendedName>
    <alternativeName>
        <fullName evidence="12">ATP-dependent DNA helicase PriA</fullName>
        <ecNumber evidence="12">5.6.2.4</ecNumber>
    </alternativeName>
    <alternativeName>
        <fullName evidence="12">DNA 3'-5' helicase PriA</fullName>
    </alternativeName>
</protein>
<keyword evidence="4 12" id="KW-0547">Nucleotide-binding</keyword>
<dbReference type="GO" id="GO:0005524">
    <property type="term" value="F:ATP binding"/>
    <property type="evidence" value="ECO:0007669"/>
    <property type="project" value="UniProtKB-UniRule"/>
</dbReference>
<evidence type="ECO:0000256" key="7">
    <source>
        <dbReference type="ARBA" id="ARBA00022833"/>
    </source>
</evidence>
<evidence type="ECO:0000256" key="3">
    <source>
        <dbReference type="ARBA" id="ARBA00022723"/>
    </source>
</evidence>
<feature type="binding site" evidence="12">
    <location>
        <position position="466"/>
    </location>
    <ligand>
        <name>Zn(2+)</name>
        <dbReference type="ChEBI" id="CHEBI:29105"/>
        <label>2</label>
    </ligand>
</feature>
<comment type="subunit">
    <text evidence="12">Component of the replication restart primosome.</text>
</comment>
<dbReference type="InterPro" id="IPR042115">
    <property type="entry name" value="PriA_3primeBD_sf"/>
</dbReference>
<dbReference type="PROSITE" id="PS51192">
    <property type="entry name" value="HELICASE_ATP_BIND_1"/>
    <property type="match status" value="1"/>
</dbReference>
<feature type="binding site" evidence="12">
    <location>
        <position position="494"/>
    </location>
    <ligand>
        <name>Zn(2+)</name>
        <dbReference type="ChEBI" id="CHEBI:29105"/>
        <label>1</label>
    </ligand>
</feature>
<feature type="binding site" evidence="12">
    <location>
        <position position="484"/>
    </location>
    <ligand>
        <name>Zn(2+)</name>
        <dbReference type="ChEBI" id="CHEBI:29105"/>
        <label>2</label>
    </ligand>
</feature>
<dbReference type="InterPro" id="IPR011545">
    <property type="entry name" value="DEAD/DEAH_box_helicase_dom"/>
</dbReference>
<comment type="cofactor">
    <cofactor evidence="12">
        <name>Zn(2+)</name>
        <dbReference type="ChEBI" id="CHEBI:29105"/>
    </cofactor>
    <text evidence="12">Binds 2 zinc ions per subunit.</text>
</comment>
<evidence type="ECO:0000256" key="5">
    <source>
        <dbReference type="ARBA" id="ARBA00022801"/>
    </source>
</evidence>
<keyword evidence="1 12" id="KW-0639">Primosome</keyword>
<dbReference type="Pfam" id="PF18074">
    <property type="entry name" value="PriA_C"/>
    <property type="match status" value="1"/>
</dbReference>
<feature type="binding site" evidence="12">
    <location>
        <position position="497"/>
    </location>
    <ligand>
        <name>Zn(2+)</name>
        <dbReference type="ChEBI" id="CHEBI:29105"/>
        <label>1</label>
    </ligand>
</feature>
<evidence type="ECO:0000256" key="11">
    <source>
        <dbReference type="ARBA" id="ARBA00048988"/>
    </source>
</evidence>
<evidence type="ECO:0000256" key="8">
    <source>
        <dbReference type="ARBA" id="ARBA00022840"/>
    </source>
</evidence>
<feature type="domain" description="Helicase C-terminal" evidence="14">
    <location>
        <begin position="478"/>
        <end position="656"/>
    </location>
</feature>
<keyword evidence="2 12" id="KW-0235">DNA replication</keyword>
<organism evidence="15 16">
    <name type="scientific">Thomasclavelia spiroformis</name>
    <dbReference type="NCBI Taxonomy" id="29348"/>
    <lineage>
        <taxon>Bacteria</taxon>
        <taxon>Bacillati</taxon>
        <taxon>Bacillota</taxon>
        <taxon>Erysipelotrichia</taxon>
        <taxon>Erysipelotrichales</taxon>
        <taxon>Coprobacillaceae</taxon>
        <taxon>Thomasclavelia</taxon>
    </lineage>
</organism>
<dbReference type="SUPFAM" id="SSF52540">
    <property type="entry name" value="P-loop containing nucleoside triphosphate hydrolases"/>
    <property type="match status" value="2"/>
</dbReference>
<evidence type="ECO:0000256" key="9">
    <source>
        <dbReference type="ARBA" id="ARBA00023125"/>
    </source>
</evidence>
<dbReference type="PANTHER" id="PTHR30580">
    <property type="entry name" value="PRIMOSOMAL PROTEIN N"/>
    <property type="match status" value="1"/>
</dbReference>
<evidence type="ECO:0000259" key="14">
    <source>
        <dbReference type="PROSITE" id="PS51194"/>
    </source>
</evidence>
<comment type="caution">
    <text evidence="15">The sequence shown here is derived from an EMBL/GenBank/DDBJ whole genome shotgun (WGS) entry which is preliminary data.</text>
</comment>
<keyword evidence="5 12" id="KW-0378">Hydrolase</keyword>
<keyword evidence="7 12" id="KW-0862">Zinc</keyword>
<dbReference type="PROSITE" id="PS51194">
    <property type="entry name" value="HELICASE_CTER"/>
    <property type="match status" value="1"/>
</dbReference>
<feature type="domain" description="Helicase ATP-binding" evidence="13">
    <location>
        <begin position="226"/>
        <end position="392"/>
    </location>
</feature>
<comment type="catalytic activity">
    <reaction evidence="12">
        <text>Couples ATP hydrolysis with the unwinding of duplex DNA by translocating in the 3'-5' direction.</text>
        <dbReference type="EC" id="5.6.2.4"/>
    </reaction>
</comment>
<evidence type="ECO:0000256" key="2">
    <source>
        <dbReference type="ARBA" id="ARBA00022705"/>
    </source>
</evidence>
<sequence length="746" mass="86200">MKSILLHDKIGKTEMIVVYIVQVLVEHPTHALDTAFDYLSNEEVLKGVRVKIAFGHQKIIGYVIDCRYSKLSKDELENEAGFKYRYISEIVDDQPLLNHELQELSLTLSKLTLSPRISCFQAMLPPQLKPSSNKSIGIKYQKVIKVLGNQVKTPKQKEALEYLKNNDEICLKDFPYTRGLLNNLIKQNAVKIIEKEIYRDPFLDNCKDEKEFTLTVDQQKVVNGIRTKIDTFHTALIHGVTGSGKTEVYLHLSKHVINLGKTVLILVPEISLTPMMVNVFKHRFKNQVAILHSKLSPGERYDEYRRILNKDVKIVVGARSAIFAPLEKIGLIILDEEHDSSYKQETKPRYQTIQIARIRGQYHNCPVVLGSATPSLESYGRALKGVYDLYELNKRINKFPLPKIELIDMADEIRHKNYSLFSTAMKTKIQNCIDKGEQIILLLNKRGYATYVRCLDCGEVIKCPHCDVTLTYHKHDNKLRCHYCEYQRDMFISCPNCNGHNLKLVGSGTQKIEEQINHIFHDAKVIRYDVDTTKRKDGHQKLLESFEKKEANILLGTQMIAKGLDFENVTFVGVLNADISLNIPDFRANERTFQLLEQVSGRSGRGKKEGTVMIQTYNPDHFVLQCVKDHDYFRFFNEEMEFRKLAKYPPYVHLVSILIQGKDEEMVSKCTMQIKAYFQKQLKDVLILGPANSLIYRMHDIYRKRIMIKFTNSKALYPVLFKLNDFYNRNGHKVNVVCDFNPYSQI</sequence>
<keyword evidence="6 12" id="KW-0347">Helicase</keyword>
<name>A0A943I2D9_9FIRM</name>
<dbReference type="GO" id="GO:0006269">
    <property type="term" value="P:DNA replication, synthesis of primer"/>
    <property type="evidence" value="ECO:0007669"/>
    <property type="project" value="UniProtKB-KW"/>
</dbReference>
<evidence type="ECO:0000313" key="15">
    <source>
        <dbReference type="EMBL" id="MBS5587393.1"/>
    </source>
</evidence>
<evidence type="ECO:0000256" key="6">
    <source>
        <dbReference type="ARBA" id="ARBA00022806"/>
    </source>
</evidence>
<dbReference type="NCBIfam" id="TIGR00595">
    <property type="entry name" value="priA"/>
    <property type="match status" value="1"/>
</dbReference>
<dbReference type="GO" id="GO:0006302">
    <property type="term" value="P:double-strand break repair"/>
    <property type="evidence" value="ECO:0007669"/>
    <property type="project" value="InterPro"/>
</dbReference>
<dbReference type="Pfam" id="PF18319">
    <property type="entry name" value="Zn_ribbon_PriA"/>
    <property type="match status" value="1"/>
</dbReference>
<dbReference type="CDD" id="cd18804">
    <property type="entry name" value="SF2_C_priA"/>
    <property type="match status" value="1"/>
</dbReference>
<dbReference type="SMART" id="SM00490">
    <property type="entry name" value="HELICc"/>
    <property type="match status" value="1"/>
</dbReference>
<dbReference type="InterPro" id="IPR005259">
    <property type="entry name" value="PriA"/>
</dbReference>
<feature type="binding site" evidence="12">
    <location>
        <position position="454"/>
    </location>
    <ligand>
        <name>Zn(2+)</name>
        <dbReference type="ChEBI" id="CHEBI:29105"/>
        <label>1</label>
    </ligand>
</feature>
<keyword evidence="8 12" id="KW-0067">ATP-binding</keyword>
<dbReference type="GO" id="GO:0043138">
    <property type="term" value="F:3'-5' DNA helicase activity"/>
    <property type="evidence" value="ECO:0007669"/>
    <property type="project" value="UniProtKB-EC"/>
</dbReference>
<dbReference type="Gene3D" id="3.40.1440.60">
    <property type="entry name" value="PriA, 3(prime) DNA-binding domain"/>
    <property type="match status" value="1"/>
</dbReference>
<comment type="similarity">
    <text evidence="12">Belongs to the helicase family. PriA subfamily.</text>
</comment>
<dbReference type="EC" id="5.6.2.4" evidence="12"/>
<gene>
    <name evidence="12 15" type="primary">priA</name>
    <name evidence="15" type="ORF">KHX14_01050</name>
</gene>
<proteinExistence type="inferred from homology"/>
<reference evidence="15" key="1">
    <citation type="submission" date="2021-02" db="EMBL/GenBank/DDBJ databases">
        <title>Infant gut strain persistence is associated with maternal origin, phylogeny, and functional potential including surface adhesion and iron acquisition.</title>
        <authorList>
            <person name="Lou Y.C."/>
        </authorList>
    </citation>
    <scope>NUCLEOTIDE SEQUENCE</scope>
    <source>
        <strain evidence="15">L3_108_000G1_dasL3_108_000G1_metabat.metabat.11</strain>
    </source>
</reference>
<dbReference type="GO" id="GO:0006270">
    <property type="term" value="P:DNA replication initiation"/>
    <property type="evidence" value="ECO:0007669"/>
    <property type="project" value="TreeGrafter"/>
</dbReference>
<dbReference type="Pfam" id="PF17764">
    <property type="entry name" value="PriA_3primeBD"/>
    <property type="match status" value="1"/>
</dbReference>
<dbReference type="InterPro" id="IPR014001">
    <property type="entry name" value="Helicase_ATP-bd"/>
</dbReference>
<dbReference type="AlphaFoldDB" id="A0A943I2D9"/>
<feature type="binding site" evidence="12">
    <location>
        <position position="457"/>
    </location>
    <ligand>
        <name>Zn(2+)</name>
        <dbReference type="ChEBI" id="CHEBI:29105"/>
        <label>1</label>
    </ligand>
</feature>
<dbReference type="PANTHER" id="PTHR30580:SF0">
    <property type="entry name" value="PRIMOSOMAL PROTEIN N"/>
    <property type="match status" value="1"/>
</dbReference>
<dbReference type="HAMAP" id="MF_00983">
    <property type="entry name" value="PriA"/>
    <property type="match status" value="1"/>
</dbReference>
<dbReference type="GO" id="GO:0003677">
    <property type="term" value="F:DNA binding"/>
    <property type="evidence" value="ECO:0007669"/>
    <property type="project" value="UniProtKB-UniRule"/>
</dbReference>
<dbReference type="GO" id="GO:0006310">
    <property type="term" value="P:DNA recombination"/>
    <property type="evidence" value="ECO:0007669"/>
    <property type="project" value="InterPro"/>
</dbReference>